<dbReference type="InterPro" id="IPR005123">
    <property type="entry name" value="Oxoglu/Fe-dep_dioxygenase_dom"/>
</dbReference>
<keyword evidence="2 3" id="KW-0408">Iron</keyword>
<dbReference type="InterPro" id="IPR026992">
    <property type="entry name" value="DIOX_N"/>
</dbReference>
<reference evidence="6" key="2">
    <citation type="submission" date="2022-03" db="EMBL/GenBank/DDBJ databases">
        <title>Draft title - Genomic analysis of global carrot germplasm unveils the trajectory of domestication and the origin of high carotenoid orange carrot.</title>
        <authorList>
            <person name="Iorizzo M."/>
            <person name="Ellison S."/>
            <person name="Senalik D."/>
            <person name="Macko-Podgorni A."/>
            <person name="Grzebelus D."/>
            <person name="Bostan H."/>
            <person name="Rolling W."/>
            <person name="Curaba J."/>
            <person name="Simon P."/>
        </authorList>
    </citation>
    <scope>NUCLEOTIDE SEQUENCE</scope>
    <source>
        <tissue evidence="6">Leaf</tissue>
    </source>
</reference>
<evidence type="ECO:0000259" key="4">
    <source>
        <dbReference type="PROSITE" id="PS51471"/>
    </source>
</evidence>
<reference evidence="5" key="1">
    <citation type="journal article" date="2016" name="Nat. Genet.">
        <title>A high-quality carrot genome assembly provides new insights into carotenoid accumulation and asterid genome evolution.</title>
        <authorList>
            <person name="Iorizzo M."/>
            <person name="Ellison S."/>
            <person name="Senalik D."/>
            <person name="Zeng P."/>
            <person name="Satapoomin P."/>
            <person name="Huang J."/>
            <person name="Bowman M."/>
            <person name="Iovene M."/>
            <person name="Sanseverino W."/>
            <person name="Cavagnaro P."/>
            <person name="Yildiz M."/>
            <person name="Macko-Podgorni A."/>
            <person name="Moranska E."/>
            <person name="Grzebelus E."/>
            <person name="Grzebelus D."/>
            <person name="Ashrafi H."/>
            <person name="Zheng Z."/>
            <person name="Cheng S."/>
            <person name="Spooner D."/>
            <person name="Van Deynze A."/>
            <person name="Simon P."/>
        </authorList>
    </citation>
    <scope>NUCLEOTIDE SEQUENCE [LARGE SCALE GENOMIC DNA]</scope>
    <source>
        <tissue evidence="5">Leaf</tissue>
    </source>
</reference>
<dbReference type="STRING" id="79200.A0A164V3Q5"/>
<keyword evidence="7" id="KW-1185">Reference proteome</keyword>
<proteinExistence type="inferred from homology"/>
<accession>A0A164V3Q5</accession>
<evidence type="ECO:0000256" key="1">
    <source>
        <dbReference type="ARBA" id="ARBA00022723"/>
    </source>
</evidence>
<keyword evidence="3" id="KW-0560">Oxidoreductase</keyword>
<dbReference type="AlphaFoldDB" id="A0A164V3Q5"/>
<evidence type="ECO:0000256" key="3">
    <source>
        <dbReference type="RuleBase" id="RU003682"/>
    </source>
</evidence>
<gene>
    <name evidence="5" type="ORF">DCAR_022869</name>
    <name evidence="6" type="ORF">DCAR_0623168</name>
</gene>
<evidence type="ECO:0000313" key="5">
    <source>
        <dbReference type="EMBL" id="KZM89768.1"/>
    </source>
</evidence>
<name>A0A164V3Q5_DAUCS</name>
<dbReference type="Proteomes" id="UP000077755">
    <property type="component" value="Chromosome 6"/>
</dbReference>
<dbReference type="PROSITE" id="PS51471">
    <property type="entry name" value="FE2OG_OXY"/>
    <property type="match status" value="1"/>
</dbReference>
<feature type="domain" description="Fe2OG dioxygenase" evidence="4">
    <location>
        <begin position="198"/>
        <end position="299"/>
    </location>
</feature>
<dbReference type="Gramene" id="KZM89768">
    <property type="protein sequence ID" value="KZM89768"/>
    <property type="gene ID" value="DCAR_022869"/>
</dbReference>
<dbReference type="InterPro" id="IPR050231">
    <property type="entry name" value="Iron_ascorbate_oxido_reductase"/>
</dbReference>
<organism evidence="5">
    <name type="scientific">Daucus carota subsp. sativus</name>
    <name type="common">Carrot</name>
    <dbReference type="NCBI Taxonomy" id="79200"/>
    <lineage>
        <taxon>Eukaryota</taxon>
        <taxon>Viridiplantae</taxon>
        <taxon>Streptophyta</taxon>
        <taxon>Embryophyta</taxon>
        <taxon>Tracheophyta</taxon>
        <taxon>Spermatophyta</taxon>
        <taxon>Magnoliopsida</taxon>
        <taxon>eudicotyledons</taxon>
        <taxon>Gunneridae</taxon>
        <taxon>Pentapetalae</taxon>
        <taxon>asterids</taxon>
        <taxon>campanulids</taxon>
        <taxon>Apiales</taxon>
        <taxon>Apiaceae</taxon>
        <taxon>Apioideae</taxon>
        <taxon>Scandiceae</taxon>
        <taxon>Daucinae</taxon>
        <taxon>Daucus</taxon>
        <taxon>Daucus sect. Daucus</taxon>
    </lineage>
</organism>
<dbReference type="GO" id="GO:0016705">
    <property type="term" value="F:oxidoreductase activity, acting on paired donors, with incorporation or reduction of molecular oxygen"/>
    <property type="evidence" value="ECO:0007669"/>
    <property type="project" value="UniProtKB-ARBA"/>
</dbReference>
<dbReference type="Gene3D" id="2.60.120.330">
    <property type="entry name" value="B-lactam Antibiotic, Isopenicillin N Synthase, Chain"/>
    <property type="match status" value="1"/>
</dbReference>
<dbReference type="InterPro" id="IPR044861">
    <property type="entry name" value="IPNS-like_FE2OG_OXY"/>
</dbReference>
<keyword evidence="1 3" id="KW-0479">Metal-binding</keyword>
<evidence type="ECO:0000313" key="7">
    <source>
        <dbReference type="Proteomes" id="UP000077755"/>
    </source>
</evidence>
<dbReference type="OMA" id="REYCAIK"/>
<dbReference type="Pfam" id="PF14226">
    <property type="entry name" value="DIOX_N"/>
    <property type="match status" value="1"/>
</dbReference>
<sequence length="341" mass="38344">MGSITEVFKNDPLHLDSAIPLDFDTLKSVPESHEWALEPSNHSLDSSKMLPVIDLTHPDAPHLVAHAARTWGIFQIVNHGVPLGLMQSVESEARRLFNLPTQDKMKVLRSPENLAGYGVARIAPFYDKCMWHEGFTIHDSCVGHAKILWPHDYESFCNTMMEFRHKMKPLADQLLHYLLKSLNIPGELVQIWAESTDKVSGTIQLNSYPPCPDPRHVLGLAPHTDTLLLTLLNQCQISGLQYFRDDIGWISVPPVPGAFVVNVGDTLEILSNGKFPSAYHRVTVNENKHRISYAYFHGPSMDSPAEPLDKAEKPLYRSMTVREYCAIKAKHNEEALGLVKL</sequence>
<dbReference type="GO" id="GO:0046872">
    <property type="term" value="F:metal ion binding"/>
    <property type="evidence" value="ECO:0007669"/>
    <property type="project" value="UniProtKB-KW"/>
</dbReference>
<evidence type="ECO:0000313" key="6">
    <source>
        <dbReference type="EMBL" id="WOH03768.1"/>
    </source>
</evidence>
<dbReference type="EMBL" id="LNRQ01000006">
    <property type="protein sequence ID" value="KZM89768.1"/>
    <property type="molecule type" value="Genomic_DNA"/>
</dbReference>
<dbReference type="SUPFAM" id="SSF51197">
    <property type="entry name" value="Clavaminate synthase-like"/>
    <property type="match status" value="1"/>
</dbReference>
<protein>
    <recommendedName>
        <fullName evidence="4">Fe2OG dioxygenase domain-containing protein</fullName>
    </recommendedName>
</protein>
<comment type="similarity">
    <text evidence="3">Belongs to the iron/ascorbate-dependent oxidoreductase family.</text>
</comment>
<dbReference type="EMBL" id="CP093348">
    <property type="protein sequence ID" value="WOH03768.1"/>
    <property type="molecule type" value="Genomic_DNA"/>
</dbReference>
<dbReference type="PANTHER" id="PTHR47990">
    <property type="entry name" value="2-OXOGLUTARATE (2OG) AND FE(II)-DEPENDENT OXYGENASE SUPERFAMILY PROTEIN-RELATED"/>
    <property type="match status" value="1"/>
</dbReference>
<evidence type="ECO:0000256" key="2">
    <source>
        <dbReference type="ARBA" id="ARBA00023004"/>
    </source>
</evidence>
<dbReference type="Pfam" id="PF03171">
    <property type="entry name" value="2OG-FeII_Oxy"/>
    <property type="match status" value="1"/>
</dbReference>
<dbReference type="InterPro" id="IPR027443">
    <property type="entry name" value="IPNS-like_sf"/>
</dbReference>